<sequence length="121" mass="13619">MIKVIGSDISVFIIGPFDYLTVDYFAIGMQHHRHIIFLCNSGIIVKCGIQSTVPVFGIIKPGQPQWLWRITMGEVALNAFSNRSLHHKNGHFLQGFNKKRAPLLSCHILIPPAHMFSIIVL</sequence>
<organism evidence="1">
    <name type="scientific">bioreactor metagenome</name>
    <dbReference type="NCBI Taxonomy" id="1076179"/>
    <lineage>
        <taxon>unclassified sequences</taxon>
        <taxon>metagenomes</taxon>
        <taxon>ecological metagenomes</taxon>
    </lineage>
</organism>
<proteinExistence type="predicted"/>
<dbReference type="AlphaFoldDB" id="A0A645G7N7"/>
<evidence type="ECO:0000313" key="1">
    <source>
        <dbReference type="EMBL" id="MPN22911.1"/>
    </source>
</evidence>
<accession>A0A645G7N7</accession>
<protein>
    <submittedName>
        <fullName evidence="1">Uncharacterized protein</fullName>
    </submittedName>
</protein>
<dbReference type="EMBL" id="VSSQ01071265">
    <property type="protein sequence ID" value="MPN22911.1"/>
    <property type="molecule type" value="Genomic_DNA"/>
</dbReference>
<name>A0A645G7N7_9ZZZZ</name>
<gene>
    <name evidence="1" type="ORF">SDC9_170296</name>
</gene>
<comment type="caution">
    <text evidence="1">The sequence shown here is derived from an EMBL/GenBank/DDBJ whole genome shotgun (WGS) entry which is preliminary data.</text>
</comment>
<reference evidence="1" key="1">
    <citation type="submission" date="2019-08" db="EMBL/GenBank/DDBJ databases">
        <authorList>
            <person name="Kucharzyk K."/>
            <person name="Murdoch R.W."/>
            <person name="Higgins S."/>
            <person name="Loffler F."/>
        </authorList>
    </citation>
    <scope>NUCLEOTIDE SEQUENCE</scope>
</reference>